<accession>A0AAW8D1L4</accession>
<evidence type="ECO:0000313" key="3">
    <source>
        <dbReference type="EMBL" id="MDP9894374.1"/>
    </source>
</evidence>
<dbReference type="InterPro" id="IPR038404">
    <property type="entry name" value="TRAP_DctP_sf"/>
</dbReference>
<dbReference type="NCBIfam" id="NF037995">
    <property type="entry name" value="TRAP_S1"/>
    <property type="match status" value="1"/>
</dbReference>
<sequence length="334" mass="36548">MKSFLPWRRAGVLLMALGGVAASAVAQAQVLQLKWGHVFEPGSIFHQQAELAARKIGEQSEGKIKIEVVPSSKLGQEGDFALMLANDSMQIAYVGQATLAEGYPPLRLGSYPFAFKDLAHMRKYLASPLLAELMKGYDEKSGNHMVAPVYYGARQVTSSKPLQKPEDFRDLRLYVPDASAYQLFATALDAKPITLPFMSLYGSLKKGEVEAQENPLGTVKDKRLYEVQKYVQLTGHIYDTLGIVIGKAAWAKLTPAQQAMVEKTLVETAKWTNVGVIAGELEDEQFLRGKGMTVSPVNRQAFLERIARRATPEQFGARPGDYAKLQALGGGGAN</sequence>
<dbReference type="Proteomes" id="UP001242045">
    <property type="component" value="Unassembled WGS sequence"/>
</dbReference>
<name>A0AAW8D1L4_9BURK</name>
<dbReference type="PANTHER" id="PTHR33376:SF4">
    <property type="entry name" value="SIALIC ACID-BINDING PERIPLASMIC PROTEIN SIAP"/>
    <property type="match status" value="1"/>
</dbReference>
<keyword evidence="3" id="KW-0675">Receptor</keyword>
<protein>
    <submittedName>
        <fullName evidence="3">Tripartite ATP-independent transporter DctP family solute receptor</fullName>
    </submittedName>
</protein>
<evidence type="ECO:0000256" key="2">
    <source>
        <dbReference type="SAM" id="SignalP"/>
    </source>
</evidence>
<comment type="caution">
    <text evidence="3">The sequence shown here is derived from an EMBL/GenBank/DDBJ whole genome shotgun (WGS) entry which is preliminary data.</text>
</comment>
<feature type="signal peptide" evidence="2">
    <location>
        <begin position="1"/>
        <end position="28"/>
    </location>
</feature>
<dbReference type="InterPro" id="IPR018389">
    <property type="entry name" value="DctP_fam"/>
</dbReference>
<evidence type="ECO:0000256" key="1">
    <source>
        <dbReference type="ARBA" id="ARBA00022729"/>
    </source>
</evidence>
<dbReference type="CDD" id="cd13672">
    <property type="entry name" value="PBP2_TRAP_Siap"/>
    <property type="match status" value="1"/>
</dbReference>
<organism evidence="3 4">
    <name type="scientific">Variovorax boronicumulans</name>
    <dbReference type="NCBI Taxonomy" id="436515"/>
    <lineage>
        <taxon>Bacteria</taxon>
        <taxon>Pseudomonadati</taxon>
        <taxon>Pseudomonadota</taxon>
        <taxon>Betaproteobacteria</taxon>
        <taxon>Burkholderiales</taxon>
        <taxon>Comamonadaceae</taxon>
        <taxon>Variovorax</taxon>
    </lineage>
</organism>
<dbReference type="Pfam" id="PF03480">
    <property type="entry name" value="DctP"/>
    <property type="match status" value="1"/>
</dbReference>
<dbReference type="EMBL" id="JAUSRD010000008">
    <property type="protein sequence ID" value="MDP9894374.1"/>
    <property type="molecule type" value="Genomic_DNA"/>
</dbReference>
<dbReference type="PANTHER" id="PTHR33376">
    <property type="match status" value="1"/>
</dbReference>
<feature type="chain" id="PRO_5043375830" evidence="2">
    <location>
        <begin position="29"/>
        <end position="334"/>
    </location>
</feature>
<proteinExistence type="predicted"/>
<dbReference type="AlphaFoldDB" id="A0AAW8D1L4"/>
<dbReference type="RefSeq" id="WP_307685497.1">
    <property type="nucleotide sequence ID" value="NZ_JAUSRD010000008.1"/>
</dbReference>
<reference evidence="3" key="1">
    <citation type="submission" date="2023-07" db="EMBL/GenBank/DDBJ databases">
        <title>Sorghum-associated microbial communities from plants grown in Nebraska, USA.</title>
        <authorList>
            <person name="Schachtman D."/>
        </authorList>
    </citation>
    <scope>NUCLEOTIDE SEQUENCE</scope>
    <source>
        <strain evidence="3">DS3754</strain>
    </source>
</reference>
<keyword evidence="1 2" id="KW-0732">Signal</keyword>
<gene>
    <name evidence="3" type="ORF">J2W31_003498</name>
</gene>
<dbReference type="Gene3D" id="3.40.190.170">
    <property type="entry name" value="Bacterial extracellular solute-binding protein, family 7"/>
    <property type="match status" value="1"/>
</dbReference>
<evidence type="ECO:0000313" key="4">
    <source>
        <dbReference type="Proteomes" id="UP001242045"/>
    </source>
</evidence>
<dbReference type="GO" id="GO:0055085">
    <property type="term" value="P:transmembrane transport"/>
    <property type="evidence" value="ECO:0007669"/>
    <property type="project" value="InterPro"/>
</dbReference>